<dbReference type="Proteomes" id="UP000325122">
    <property type="component" value="Unassembled WGS sequence"/>
</dbReference>
<evidence type="ECO:0000313" key="3">
    <source>
        <dbReference type="Proteomes" id="UP000325122"/>
    </source>
</evidence>
<reference evidence="2 3" key="1">
    <citation type="submission" date="2019-09" db="EMBL/GenBank/DDBJ databases">
        <authorList>
            <person name="Kevbrin V."/>
            <person name="Grouzdev D.S."/>
        </authorList>
    </citation>
    <scope>NUCLEOTIDE SEQUENCE [LARGE SCALE GENOMIC DNA]</scope>
    <source>
        <strain evidence="2 3">G-192</strain>
    </source>
</reference>
<proteinExistence type="predicted"/>
<keyword evidence="3" id="KW-1185">Reference proteome</keyword>
<evidence type="ECO:0000256" key="1">
    <source>
        <dbReference type="SAM" id="Phobius"/>
    </source>
</evidence>
<organism evidence="2 3">
    <name type="scientific">Alkalicaulis satelles</name>
    <dbReference type="NCBI Taxonomy" id="2609175"/>
    <lineage>
        <taxon>Bacteria</taxon>
        <taxon>Pseudomonadati</taxon>
        <taxon>Pseudomonadota</taxon>
        <taxon>Alphaproteobacteria</taxon>
        <taxon>Maricaulales</taxon>
        <taxon>Maricaulaceae</taxon>
        <taxon>Alkalicaulis</taxon>
    </lineage>
</organism>
<evidence type="ECO:0000313" key="2">
    <source>
        <dbReference type="EMBL" id="KAA5804013.1"/>
    </source>
</evidence>
<accession>A0A5M6ZGW7</accession>
<dbReference type="RefSeq" id="WP_150023280.1">
    <property type="nucleotide sequence ID" value="NZ_VWOJ01000002.1"/>
</dbReference>
<sequence length="78" mass="8604">MLAEYPAELVMIALALTASLVVGLPVRIVGWRATLAGFGLVRRGLRAHRWKILLVLVIGSLAGLWRFDSVRDLAFSLF</sequence>
<dbReference type="EMBL" id="VWOJ01000002">
    <property type="protein sequence ID" value="KAA5804013.1"/>
    <property type="molecule type" value="Genomic_DNA"/>
</dbReference>
<feature type="transmembrane region" description="Helical" evidence="1">
    <location>
        <begin position="50"/>
        <end position="67"/>
    </location>
</feature>
<protein>
    <submittedName>
        <fullName evidence="2">Uncharacterized protein</fullName>
    </submittedName>
</protein>
<keyword evidence="1" id="KW-1133">Transmembrane helix</keyword>
<comment type="caution">
    <text evidence="2">The sequence shown here is derived from an EMBL/GenBank/DDBJ whole genome shotgun (WGS) entry which is preliminary data.</text>
</comment>
<name>A0A5M6ZGW7_9PROT</name>
<gene>
    <name evidence="2" type="ORF">F1654_09525</name>
</gene>
<feature type="transmembrane region" description="Helical" evidence="1">
    <location>
        <begin position="6"/>
        <end position="29"/>
    </location>
</feature>
<dbReference type="AlphaFoldDB" id="A0A5M6ZGW7"/>
<keyword evidence="1" id="KW-0472">Membrane</keyword>
<keyword evidence="1" id="KW-0812">Transmembrane</keyword>